<name>A0A6M1SBB6_9HYPH</name>
<evidence type="ECO:0000313" key="1">
    <source>
        <dbReference type="EMBL" id="NGP17027.1"/>
    </source>
</evidence>
<reference evidence="1 2" key="2">
    <citation type="submission" date="2020-03" db="EMBL/GenBank/DDBJ databases">
        <title>Devosia chinhatensis sp. nov., isolated from a hexachlorocyclohexane (HCH) dump site in India.</title>
        <authorList>
            <person name="Kumar M."/>
            <person name="Lal R."/>
        </authorList>
    </citation>
    <scope>NUCLEOTIDE SEQUENCE [LARGE SCALE GENOMIC DNA]</scope>
    <source>
        <strain evidence="1 2">H239</strain>
    </source>
</reference>
<dbReference type="Proteomes" id="UP000474802">
    <property type="component" value="Unassembled WGS sequence"/>
</dbReference>
<gene>
    <name evidence="1" type="ORF">G5575_04395</name>
</gene>
<evidence type="ECO:0000313" key="2">
    <source>
        <dbReference type="Proteomes" id="UP000474802"/>
    </source>
</evidence>
<accession>A0A6M1SBB6</accession>
<reference evidence="1 2" key="1">
    <citation type="submission" date="2020-02" db="EMBL/GenBank/DDBJ databases">
        <authorList>
            <person name="Khan S.A."/>
            <person name="Jeon C.O."/>
            <person name="Chun B.H."/>
        </authorList>
    </citation>
    <scope>NUCLEOTIDE SEQUENCE [LARGE SCALE GENOMIC DNA]</scope>
    <source>
        <strain evidence="1 2">H239</strain>
    </source>
</reference>
<protein>
    <submittedName>
        <fullName evidence="1">Uncharacterized protein</fullName>
    </submittedName>
</protein>
<sequence>MRYLHRAVTGIIEHIEASRLQVWKVTVDSVQHVTSATGEAEDMMTQSELLYGDVLEHYLVVADTAPQLAQQIECAVRDVESGASLASFLLVAYQDGGLISVSAGELPFQSVAEAADWWRPR</sequence>
<dbReference type="AlphaFoldDB" id="A0A6M1SBB6"/>
<dbReference type="RefSeq" id="WP_164533250.1">
    <property type="nucleotide sequence ID" value="NZ_JAALFG010000001.1"/>
</dbReference>
<keyword evidence="2" id="KW-1185">Reference proteome</keyword>
<comment type="caution">
    <text evidence="1">The sequence shown here is derived from an EMBL/GenBank/DDBJ whole genome shotgun (WGS) entry which is preliminary data.</text>
</comment>
<proteinExistence type="predicted"/>
<dbReference type="EMBL" id="JAALFG010000001">
    <property type="protein sequence ID" value="NGP17027.1"/>
    <property type="molecule type" value="Genomic_DNA"/>
</dbReference>
<organism evidence="1 2">
    <name type="scientific">Devosia aurantiaca</name>
    <dbReference type="NCBI Taxonomy" id="2714858"/>
    <lineage>
        <taxon>Bacteria</taxon>
        <taxon>Pseudomonadati</taxon>
        <taxon>Pseudomonadota</taxon>
        <taxon>Alphaproteobacteria</taxon>
        <taxon>Hyphomicrobiales</taxon>
        <taxon>Devosiaceae</taxon>
        <taxon>Devosia</taxon>
    </lineage>
</organism>